<accession>A0ABW2TWQ8</accession>
<dbReference type="InterPro" id="IPR029229">
    <property type="entry name" value="Alkyl_sulf_C"/>
</dbReference>
<dbReference type="InterPro" id="IPR036527">
    <property type="entry name" value="SCP2_sterol-bd_dom_sf"/>
</dbReference>
<evidence type="ECO:0000313" key="2">
    <source>
        <dbReference type="EMBL" id="MFC7618322.1"/>
    </source>
</evidence>
<dbReference type="Pfam" id="PF14864">
    <property type="entry name" value="Alkyl_sulf_C"/>
    <property type="match status" value="1"/>
</dbReference>
<dbReference type="SUPFAM" id="SSF55718">
    <property type="entry name" value="SCP-like"/>
    <property type="match status" value="1"/>
</dbReference>
<sequence>MKTATFVRFLDKATREQVEALMAHPHLRYVVFTELFDRMAAHLDRSKVTGVRAVIHWCFTGGESEDGVDRFETRIREGTCVTGDEPTADPRVTITIDPVEFLRVVTGAIGVPMLFLSGKVKVKGDIAFAATLIGNFDLPR</sequence>
<proteinExistence type="predicted"/>
<comment type="caution">
    <text evidence="2">The sequence shown here is derived from an EMBL/GenBank/DDBJ whole genome shotgun (WGS) entry which is preliminary data.</text>
</comment>
<organism evidence="2 3">
    <name type="scientific">Actinokineospora soli</name>
    <dbReference type="NCBI Taxonomy" id="1048753"/>
    <lineage>
        <taxon>Bacteria</taxon>
        <taxon>Bacillati</taxon>
        <taxon>Actinomycetota</taxon>
        <taxon>Actinomycetes</taxon>
        <taxon>Pseudonocardiales</taxon>
        <taxon>Pseudonocardiaceae</taxon>
        <taxon>Actinokineospora</taxon>
    </lineage>
</organism>
<dbReference type="Gene3D" id="3.30.1050.10">
    <property type="entry name" value="SCP2 sterol-binding domain"/>
    <property type="match status" value="1"/>
</dbReference>
<evidence type="ECO:0000259" key="1">
    <source>
        <dbReference type="Pfam" id="PF14864"/>
    </source>
</evidence>
<dbReference type="Proteomes" id="UP001596512">
    <property type="component" value="Unassembled WGS sequence"/>
</dbReference>
<name>A0ABW2TWQ8_9PSEU</name>
<protein>
    <submittedName>
        <fullName evidence="2">Alkyl sulfatase C-terminal domain-containing protein</fullName>
    </submittedName>
</protein>
<gene>
    <name evidence="2" type="ORF">ACFQV2_38095</name>
</gene>
<dbReference type="EMBL" id="JBHTEY010000004">
    <property type="protein sequence ID" value="MFC7618322.1"/>
    <property type="molecule type" value="Genomic_DNA"/>
</dbReference>
<keyword evidence="3" id="KW-1185">Reference proteome</keyword>
<feature type="domain" description="Alkyl sulfatase C-terminal" evidence="1">
    <location>
        <begin position="29"/>
        <end position="139"/>
    </location>
</feature>
<reference evidence="3" key="1">
    <citation type="journal article" date="2019" name="Int. J. Syst. Evol. Microbiol.">
        <title>The Global Catalogue of Microorganisms (GCM) 10K type strain sequencing project: providing services to taxonomists for standard genome sequencing and annotation.</title>
        <authorList>
            <consortium name="The Broad Institute Genomics Platform"/>
            <consortium name="The Broad Institute Genome Sequencing Center for Infectious Disease"/>
            <person name="Wu L."/>
            <person name="Ma J."/>
        </authorList>
    </citation>
    <scope>NUCLEOTIDE SEQUENCE [LARGE SCALE GENOMIC DNA]</scope>
    <source>
        <strain evidence="3">JCM 17695</strain>
    </source>
</reference>
<evidence type="ECO:0000313" key="3">
    <source>
        <dbReference type="Proteomes" id="UP001596512"/>
    </source>
</evidence>